<evidence type="ECO:0000256" key="1">
    <source>
        <dbReference type="SAM" id="Phobius"/>
    </source>
</evidence>
<name>A0A9J6ZKJ2_9BACL</name>
<keyword evidence="1" id="KW-0812">Transmembrane</keyword>
<accession>A0A9J6ZKJ2</accession>
<keyword evidence="1" id="KW-0472">Membrane</keyword>
<gene>
    <name evidence="2" type="ORF">NAG76_10305</name>
</gene>
<reference evidence="2" key="1">
    <citation type="submission" date="2022-05" db="EMBL/GenBank/DDBJ databases">
        <title>Novel bacterial taxa in a minimal lignocellulolytic consortium and its capacity to transform plastics disclosed by genome-resolved metagenomics.</title>
        <authorList>
            <person name="Rodriguez C.A.D."/>
            <person name="Diaz-Garcia L."/>
            <person name="Herrera K."/>
            <person name="Tarazona N.A."/>
            <person name="Sproer C."/>
            <person name="Overmann J."/>
            <person name="Jimenez D.J."/>
        </authorList>
    </citation>
    <scope>NUCLEOTIDE SEQUENCE</scope>
    <source>
        <strain evidence="2">MAG5</strain>
    </source>
</reference>
<dbReference type="Proteomes" id="UP001056756">
    <property type="component" value="Chromosome"/>
</dbReference>
<feature type="transmembrane region" description="Helical" evidence="1">
    <location>
        <begin position="6"/>
        <end position="33"/>
    </location>
</feature>
<dbReference type="EMBL" id="CP097899">
    <property type="protein sequence ID" value="URN96580.1"/>
    <property type="molecule type" value="Genomic_DNA"/>
</dbReference>
<dbReference type="KEGG" id="plig:NAG76_10305"/>
<protein>
    <submittedName>
        <fullName evidence="2">Uncharacterized protein</fullName>
    </submittedName>
</protein>
<keyword evidence="1" id="KW-1133">Transmembrane helix</keyword>
<evidence type="ECO:0000313" key="2">
    <source>
        <dbReference type="EMBL" id="URN96580.1"/>
    </source>
</evidence>
<organism evidence="2 3">
    <name type="scientific">Candidatus Pristimantibacillus lignocellulolyticus</name>
    <dbReference type="NCBI Taxonomy" id="2994561"/>
    <lineage>
        <taxon>Bacteria</taxon>
        <taxon>Bacillati</taxon>
        <taxon>Bacillota</taxon>
        <taxon>Bacilli</taxon>
        <taxon>Bacillales</taxon>
        <taxon>Paenibacillaceae</taxon>
        <taxon>Candidatus Pristimantibacillus</taxon>
    </lineage>
</organism>
<sequence length="65" mass="7810">MEFFPTSLFFTIFAILLYLGFFVLVIYCIVLFIKLARRGIKAFDLYIEEKREIVSKLVHNLLYLR</sequence>
<dbReference type="AlphaFoldDB" id="A0A9J6ZKJ2"/>
<proteinExistence type="predicted"/>
<evidence type="ECO:0000313" key="3">
    <source>
        <dbReference type="Proteomes" id="UP001056756"/>
    </source>
</evidence>